<keyword evidence="5 8" id="KW-0418">Kinase</keyword>
<dbReference type="SUPFAM" id="SSF55874">
    <property type="entry name" value="ATPase domain of HSP90 chaperone/DNA topoisomerase II/histidine kinase"/>
    <property type="match status" value="1"/>
</dbReference>
<dbReference type="Gene3D" id="1.10.287.130">
    <property type="match status" value="1"/>
</dbReference>
<organism evidence="8 9">
    <name type="scientific">Halorubrum coriense DSM 10284</name>
    <dbReference type="NCBI Taxonomy" id="1227466"/>
    <lineage>
        <taxon>Archaea</taxon>
        <taxon>Methanobacteriati</taxon>
        <taxon>Methanobacteriota</taxon>
        <taxon>Stenosarchaea group</taxon>
        <taxon>Halobacteria</taxon>
        <taxon>Halobacteriales</taxon>
        <taxon>Haloferacaceae</taxon>
        <taxon>Halorubrum</taxon>
    </lineage>
</organism>
<dbReference type="Pfam" id="PF02518">
    <property type="entry name" value="HATPase_c"/>
    <property type="match status" value="1"/>
</dbReference>
<keyword evidence="3" id="KW-0597">Phosphoprotein</keyword>
<dbReference type="InterPro" id="IPR005467">
    <property type="entry name" value="His_kinase_dom"/>
</dbReference>
<dbReference type="PRINTS" id="PR00344">
    <property type="entry name" value="BCTRLSENSOR"/>
</dbReference>
<dbReference type="InterPro" id="IPR050736">
    <property type="entry name" value="Sensor_HK_Regulatory"/>
</dbReference>
<dbReference type="PANTHER" id="PTHR43711">
    <property type="entry name" value="TWO-COMPONENT HISTIDINE KINASE"/>
    <property type="match status" value="1"/>
</dbReference>
<dbReference type="InterPro" id="IPR004358">
    <property type="entry name" value="Sig_transdc_His_kin-like_C"/>
</dbReference>
<dbReference type="SMART" id="SM00388">
    <property type="entry name" value="HisKA"/>
    <property type="match status" value="1"/>
</dbReference>
<evidence type="ECO:0000256" key="4">
    <source>
        <dbReference type="ARBA" id="ARBA00022679"/>
    </source>
</evidence>
<dbReference type="PROSITE" id="PS50109">
    <property type="entry name" value="HIS_KIN"/>
    <property type="match status" value="1"/>
</dbReference>
<reference evidence="8 9" key="1">
    <citation type="journal article" date="2014" name="PLoS Genet.">
        <title>Phylogenetically driven sequencing of extremely halophilic archaea reveals strategies for static and dynamic osmo-response.</title>
        <authorList>
            <person name="Becker E.A."/>
            <person name="Seitzer P.M."/>
            <person name="Tritt A."/>
            <person name="Larsen D."/>
            <person name="Krusor M."/>
            <person name="Yao A.I."/>
            <person name="Wu D."/>
            <person name="Madern D."/>
            <person name="Eisen J.A."/>
            <person name="Darling A.E."/>
            <person name="Facciotti M.T."/>
        </authorList>
    </citation>
    <scope>NUCLEOTIDE SEQUENCE [LARGE SCALE GENOMIC DNA]</scope>
    <source>
        <strain evidence="8 9">DSM 10284</strain>
    </source>
</reference>
<dbReference type="STRING" id="1227466.C464_08690"/>
<keyword evidence="4" id="KW-0808">Transferase</keyword>
<evidence type="ECO:0000256" key="2">
    <source>
        <dbReference type="ARBA" id="ARBA00012438"/>
    </source>
</evidence>
<keyword evidence="9" id="KW-1185">Reference proteome</keyword>
<dbReference type="Proteomes" id="UP000011509">
    <property type="component" value="Unassembled WGS sequence"/>
</dbReference>
<feature type="domain" description="Histidine kinase" evidence="7">
    <location>
        <begin position="151"/>
        <end position="367"/>
    </location>
</feature>
<comment type="caution">
    <text evidence="8">The sequence shown here is derived from an EMBL/GenBank/DDBJ whole genome shotgun (WGS) entry which is preliminary data.</text>
</comment>
<evidence type="ECO:0000313" key="9">
    <source>
        <dbReference type="Proteomes" id="UP000011509"/>
    </source>
</evidence>
<dbReference type="RefSeq" id="WP_006113260.1">
    <property type="nucleotide sequence ID" value="NZ_AOJL01000034.1"/>
</dbReference>
<dbReference type="PATRIC" id="fig|1227466.3.peg.1744"/>
<dbReference type="AlphaFoldDB" id="M0EM65"/>
<dbReference type="InterPro" id="IPR003594">
    <property type="entry name" value="HATPase_dom"/>
</dbReference>
<name>M0EM65_9EURY</name>
<dbReference type="SUPFAM" id="SSF47384">
    <property type="entry name" value="Homodimeric domain of signal transducing histidine kinase"/>
    <property type="match status" value="1"/>
</dbReference>
<evidence type="ECO:0000259" key="7">
    <source>
        <dbReference type="PROSITE" id="PS50109"/>
    </source>
</evidence>
<evidence type="ECO:0000256" key="1">
    <source>
        <dbReference type="ARBA" id="ARBA00000085"/>
    </source>
</evidence>
<dbReference type="CDD" id="cd00082">
    <property type="entry name" value="HisKA"/>
    <property type="match status" value="1"/>
</dbReference>
<dbReference type="SMART" id="SM00387">
    <property type="entry name" value="HATPase_c"/>
    <property type="match status" value="1"/>
</dbReference>
<dbReference type="CDD" id="cd00075">
    <property type="entry name" value="HATPase"/>
    <property type="match status" value="1"/>
</dbReference>
<dbReference type="Pfam" id="PF00512">
    <property type="entry name" value="HisKA"/>
    <property type="match status" value="1"/>
</dbReference>
<evidence type="ECO:0000313" key="8">
    <source>
        <dbReference type="EMBL" id="ELZ47479.1"/>
    </source>
</evidence>
<dbReference type="PANTHER" id="PTHR43711:SF1">
    <property type="entry name" value="HISTIDINE KINASE 1"/>
    <property type="match status" value="1"/>
</dbReference>
<dbReference type="InterPro" id="IPR003661">
    <property type="entry name" value="HisK_dim/P_dom"/>
</dbReference>
<dbReference type="SUPFAM" id="SSF52172">
    <property type="entry name" value="CheY-like"/>
    <property type="match status" value="1"/>
</dbReference>
<protein>
    <recommendedName>
        <fullName evidence="2">histidine kinase</fullName>
        <ecNumber evidence="2">2.7.13.3</ecNumber>
    </recommendedName>
</protein>
<comment type="catalytic activity">
    <reaction evidence="1">
        <text>ATP + protein L-histidine = ADP + protein N-phospho-L-histidine.</text>
        <dbReference type="EC" id="2.7.13.3"/>
    </reaction>
</comment>
<dbReference type="OrthoDB" id="8127at2157"/>
<dbReference type="Gene3D" id="3.30.565.10">
    <property type="entry name" value="Histidine kinase-like ATPase, C-terminal domain"/>
    <property type="match status" value="1"/>
</dbReference>
<dbReference type="InterPro" id="IPR036890">
    <property type="entry name" value="HATPase_C_sf"/>
</dbReference>
<dbReference type="EC" id="2.7.13.3" evidence="2"/>
<dbReference type="GO" id="GO:0000155">
    <property type="term" value="F:phosphorelay sensor kinase activity"/>
    <property type="evidence" value="ECO:0007669"/>
    <property type="project" value="InterPro"/>
</dbReference>
<keyword evidence="6" id="KW-0902">Two-component regulatory system</keyword>
<evidence type="ECO:0000256" key="5">
    <source>
        <dbReference type="ARBA" id="ARBA00022777"/>
    </source>
</evidence>
<dbReference type="EMBL" id="AOJL01000034">
    <property type="protein sequence ID" value="ELZ47479.1"/>
    <property type="molecule type" value="Genomic_DNA"/>
</dbReference>
<evidence type="ECO:0000256" key="3">
    <source>
        <dbReference type="ARBA" id="ARBA00022553"/>
    </source>
</evidence>
<accession>M0EM65</accession>
<proteinExistence type="predicted"/>
<dbReference type="InterPro" id="IPR036097">
    <property type="entry name" value="HisK_dim/P_sf"/>
</dbReference>
<gene>
    <name evidence="8" type="ORF">C464_08690</name>
</gene>
<evidence type="ECO:0000256" key="6">
    <source>
        <dbReference type="ARBA" id="ARBA00023012"/>
    </source>
</evidence>
<sequence length="373" mass="38921">MSTLSGSIAVVLAAGTLDRATRLADALERDDDRLAVEPVEGVDAALEVLRDSPVDCLVAVGAPGEPTGLPVVSAARDRHPSLPIVFCPDESLDAPGVSAAFEAGATDVARARPDSDRTPVLVRRISNAVASARAVAEAERQRARFEEFVQGVSHDLRSPLNVAQGRLAMAQSEGGVGHVDDAASAVDRTLELLSDLLTLAEQGEKPEDLEPVELAALADECWANVATGEATLVVDSDERILADGGRLKRLLENLFRNSVEHGSTGSRAKPGDAVEHGGGDVTVVVGDISPMYTSTRAGAVLPSGFFVADDGPGIPPEEHDRVFEVGYTTDPNGTGFGLNIVREVARAHGWDVSVSEGPRGGARFDVTGVETDG</sequence>
<dbReference type="InterPro" id="IPR011006">
    <property type="entry name" value="CheY-like_superfamily"/>
</dbReference>